<dbReference type="Proteomes" id="UP000432715">
    <property type="component" value="Unassembled WGS sequence"/>
</dbReference>
<dbReference type="NCBIfam" id="TIGR01906">
    <property type="entry name" value="integ_TIGR01906"/>
    <property type="match status" value="1"/>
</dbReference>
<accession>A0A6I0F844</accession>
<feature type="transmembrane region" description="Helical" evidence="1">
    <location>
        <begin position="136"/>
        <end position="157"/>
    </location>
</feature>
<keyword evidence="1" id="KW-1133">Transmembrane helix</keyword>
<reference evidence="2 3" key="1">
    <citation type="submission" date="2019-10" db="EMBL/GenBank/DDBJ databases">
        <title>Alkaliphilus serpentinus sp. nov. and Alkaliphilus pronyensis sp. nov., two novel anaerobic alkaliphilic species isolated from the serpentinized-hosted hydrothermal field of the Prony Bay (New Caledonia).</title>
        <authorList>
            <person name="Postec A."/>
        </authorList>
    </citation>
    <scope>NUCLEOTIDE SEQUENCE [LARGE SCALE GENOMIC DNA]</scope>
    <source>
        <strain evidence="2 3">LacV</strain>
    </source>
</reference>
<keyword evidence="3" id="KW-1185">Reference proteome</keyword>
<gene>
    <name evidence="2" type="ORF">F8154_09930</name>
</gene>
<comment type="caution">
    <text evidence="2">The sequence shown here is derived from an EMBL/GenBank/DDBJ whole genome shotgun (WGS) entry which is preliminary data.</text>
</comment>
<sequence>MKLKGLSYILIGVLLSIIILLTAVDLVTFNVNHYLKSFEKHQIPNVTGRTVEELRFIIEDLLEYLKDQRKLLDTTEIIEGEERQIFGERAVLHMIDVKALFVGGALLRNFSIPLLLIILIYNIWKDSKWKKNLAKTLYYTATVNILLLFTLLLLMNIDFNKYFTYFHYIFFDNDLWILDPKTEILIQMLPEKFFFETATKIITVYMLSIITFGIFGFLYNRKNKGLGI</sequence>
<evidence type="ECO:0000256" key="1">
    <source>
        <dbReference type="SAM" id="Phobius"/>
    </source>
</evidence>
<feature type="transmembrane region" description="Helical" evidence="1">
    <location>
        <begin position="7"/>
        <end position="29"/>
    </location>
</feature>
<proteinExistence type="predicted"/>
<keyword evidence="1" id="KW-0812">Transmembrane</keyword>
<dbReference type="InterPro" id="IPR010178">
    <property type="entry name" value="Lit"/>
</dbReference>
<dbReference type="EMBL" id="WBZC01000035">
    <property type="protein sequence ID" value="KAB3534049.1"/>
    <property type="molecule type" value="Genomic_DNA"/>
</dbReference>
<dbReference type="AlphaFoldDB" id="A0A6I0F844"/>
<feature type="transmembrane region" description="Helical" evidence="1">
    <location>
        <begin position="99"/>
        <end position="124"/>
    </location>
</feature>
<organism evidence="2 3">
    <name type="scientific">Alkaliphilus pronyensis</name>
    <dbReference type="NCBI Taxonomy" id="1482732"/>
    <lineage>
        <taxon>Bacteria</taxon>
        <taxon>Bacillati</taxon>
        <taxon>Bacillota</taxon>
        <taxon>Clostridia</taxon>
        <taxon>Peptostreptococcales</taxon>
        <taxon>Natronincolaceae</taxon>
        <taxon>Alkaliphilus</taxon>
    </lineage>
</organism>
<dbReference type="OrthoDB" id="9813051at2"/>
<protein>
    <submittedName>
        <fullName evidence="2">TIGR01906 family membrane protein</fullName>
    </submittedName>
</protein>
<evidence type="ECO:0000313" key="3">
    <source>
        <dbReference type="Proteomes" id="UP000432715"/>
    </source>
</evidence>
<keyword evidence="1" id="KW-0472">Membrane</keyword>
<dbReference type="RefSeq" id="WP_151861461.1">
    <property type="nucleotide sequence ID" value="NZ_WBZC01000035.1"/>
</dbReference>
<feature type="transmembrane region" description="Helical" evidence="1">
    <location>
        <begin position="198"/>
        <end position="219"/>
    </location>
</feature>
<name>A0A6I0F844_9FIRM</name>
<evidence type="ECO:0000313" key="2">
    <source>
        <dbReference type="EMBL" id="KAB3534049.1"/>
    </source>
</evidence>
<dbReference type="Pfam" id="PF07314">
    <property type="entry name" value="Lit"/>
    <property type="match status" value="1"/>
</dbReference>